<comment type="caution">
    <text evidence="2">The sequence shown here is derived from an EMBL/GenBank/DDBJ whole genome shotgun (WGS) entry which is preliminary data.</text>
</comment>
<dbReference type="GO" id="GO:0003743">
    <property type="term" value="F:translation initiation factor activity"/>
    <property type="evidence" value="ECO:0007669"/>
    <property type="project" value="UniProtKB-KW"/>
</dbReference>
<evidence type="ECO:0000313" key="2">
    <source>
        <dbReference type="EMBL" id="PIK45740.1"/>
    </source>
</evidence>
<dbReference type="OrthoDB" id="10070636at2759"/>
<gene>
    <name evidence="2" type="ORF">BSL78_17380</name>
</gene>
<evidence type="ECO:0000313" key="3">
    <source>
        <dbReference type="Proteomes" id="UP000230750"/>
    </source>
</evidence>
<feature type="region of interest" description="Disordered" evidence="1">
    <location>
        <begin position="158"/>
        <end position="190"/>
    </location>
</feature>
<name>A0A2G8KCM4_STIJA</name>
<dbReference type="EMBL" id="MRZV01000689">
    <property type="protein sequence ID" value="PIK45740.1"/>
    <property type="molecule type" value="Genomic_DNA"/>
</dbReference>
<keyword evidence="2" id="KW-0648">Protein biosynthesis</keyword>
<dbReference type="AlphaFoldDB" id="A0A2G8KCM4"/>
<reference evidence="2 3" key="1">
    <citation type="journal article" date="2017" name="PLoS Biol.">
        <title>The sea cucumber genome provides insights into morphological evolution and visceral regeneration.</title>
        <authorList>
            <person name="Zhang X."/>
            <person name="Sun L."/>
            <person name="Yuan J."/>
            <person name="Sun Y."/>
            <person name="Gao Y."/>
            <person name="Zhang L."/>
            <person name="Li S."/>
            <person name="Dai H."/>
            <person name="Hamel J.F."/>
            <person name="Liu C."/>
            <person name="Yu Y."/>
            <person name="Liu S."/>
            <person name="Lin W."/>
            <person name="Guo K."/>
            <person name="Jin S."/>
            <person name="Xu P."/>
            <person name="Storey K.B."/>
            <person name="Huan P."/>
            <person name="Zhang T."/>
            <person name="Zhou Y."/>
            <person name="Zhang J."/>
            <person name="Lin C."/>
            <person name="Li X."/>
            <person name="Xing L."/>
            <person name="Huo D."/>
            <person name="Sun M."/>
            <person name="Wang L."/>
            <person name="Mercier A."/>
            <person name="Li F."/>
            <person name="Yang H."/>
            <person name="Xiang J."/>
        </authorList>
    </citation>
    <scope>NUCLEOTIDE SEQUENCE [LARGE SCALE GENOMIC DNA]</scope>
    <source>
        <strain evidence="2">Shaxun</strain>
        <tissue evidence="2">Muscle</tissue>
    </source>
</reference>
<accession>A0A2G8KCM4</accession>
<proteinExistence type="predicted"/>
<feature type="region of interest" description="Disordered" evidence="1">
    <location>
        <begin position="69"/>
        <end position="89"/>
    </location>
</feature>
<dbReference type="Proteomes" id="UP000230750">
    <property type="component" value="Unassembled WGS sequence"/>
</dbReference>
<sequence length="290" mass="31922">MAPTVSKPSAKEGSEATNTKTCVTLKKVSAYSNDFFKINKQIIDTTDEFGGIKLSDILTKEATRNISKSDTSVVGGKPAAQSDNKVLPGLHDDVSNEEESDLMLKGRQAPATVKHQGRKTMDDVIESNDVTSIESKVSPPEEAGLRTVSTHDVKEVWCEDTDDGKSSSSDVIEDDNTRFSESPGEAPDREIRSSNDYVITEKILRKLQPPVPHVIWPENKFMTQNTSFVYGSPSRLAPVIVPVHSVDCPISKMFFPSKRGNVCPPNSPTGFLTKEYGFYPVERHYGYSDS</sequence>
<keyword evidence="3" id="KW-1185">Reference proteome</keyword>
<protein>
    <submittedName>
        <fullName evidence="2">Putative transcription initiation factor TFIID subunit 11-like</fullName>
    </submittedName>
</protein>
<keyword evidence="2" id="KW-0396">Initiation factor</keyword>
<evidence type="ECO:0000256" key="1">
    <source>
        <dbReference type="SAM" id="MobiDB-lite"/>
    </source>
</evidence>
<organism evidence="2 3">
    <name type="scientific">Stichopus japonicus</name>
    <name type="common">Sea cucumber</name>
    <dbReference type="NCBI Taxonomy" id="307972"/>
    <lineage>
        <taxon>Eukaryota</taxon>
        <taxon>Metazoa</taxon>
        <taxon>Echinodermata</taxon>
        <taxon>Eleutherozoa</taxon>
        <taxon>Echinozoa</taxon>
        <taxon>Holothuroidea</taxon>
        <taxon>Aspidochirotacea</taxon>
        <taxon>Aspidochirotida</taxon>
        <taxon>Stichopodidae</taxon>
        <taxon>Apostichopus</taxon>
    </lineage>
</organism>